<dbReference type="SUPFAM" id="SSF51735">
    <property type="entry name" value="NAD(P)-binding Rossmann-fold domains"/>
    <property type="match status" value="1"/>
</dbReference>
<proteinExistence type="predicted"/>
<sequence length="377" mass="40288">MASNSLPNTMKALILEEPGKPLKLTTVPVPTPTHGSVVIKILATAADPGIQNILAGRVFTLPKNLIPGGRAVGRVAAVGPDTTSLAEGQLVTTEPFIRARDDPDKVQILWGVFDGPSPESKKFTQDNWAHATFAEYCRAPLENCYPLNEKALCGSPSDGGLGYQPEDLLVLSRQIVAYGGLRGIGLQPGETVIVAPATGSFSGSAVQVAVAMGAKVIAFSRNREVMKRLQAAQPAGRVEIVVNTGDVERDTAALKEYGPVDAYIDISPFAAQKSTHIRSAIKAVKPYGRVSLMGVIPVDVPVPYDHAVWNNLTIRGQYMYEREDMRSLIKMAETGVLPLGKSGGHEVKGRFGFDEFEKAIEVATAFPEAGNVVIFTP</sequence>
<feature type="domain" description="Alcohol dehydrogenase-like C-terminal" evidence="1">
    <location>
        <begin position="205"/>
        <end position="332"/>
    </location>
</feature>
<dbReference type="EMBL" id="JANBVN010000080">
    <property type="protein sequence ID" value="KAJ9149519.1"/>
    <property type="molecule type" value="Genomic_DNA"/>
</dbReference>
<protein>
    <submittedName>
        <fullName evidence="3">GroES-like protein</fullName>
    </submittedName>
</protein>
<evidence type="ECO:0000259" key="2">
    <source>
        <dbReference type="Pfam" id="PF08240"/>
    </source>
</evidence>
<dbReference type="Pfam" id="PF00107">
    <property type="entry name" value="ADH_zinc_N"/>
    <property type="match status" value="1"/>
</dbReference>
<feature type="domain" description="Alcohol dehydrogenase-like N-terminal" evidence="2">
    <location>
        <begin position="35"/>
        <end position="148"/>
    </location>
</feature>
<dbReference type="InterPro" id="IPR011032">
    <property type="entry name" value="GroES-like_sf"/>
</dbReference>
<reference evidence="3" key="1">
    <citation type="submission" date="2022-07" db="EMBL/GenBank/DDBJ databases">
        <title>Fungi with potential for degradation of polypropylene.</title>
        <authorList>
            <person name="Gostincar C."/>
        </authorList>
    </citation>
    <scope>NUCLEOTIDE SEQUENCE</scope>
    <source>
        <strain evidence="3">EXF-13287</strain>
    </source>
</reference>
<dbReference type="InterPro" id="IPR013154">
    <property type="entry name" value="ADH-like_N"/>
</dbReference>
<dbReference type="CDD" id="cd05188">
    <property type="entry name" value="MDR"/>
    <property type="match status" value="1"/>
</dbReference>
<comment type="caution">
    <text evidence="3">The sequence shown here is derived from an EMBL/GenBank/DDBJ whole genome shotgun (WGS) entry which is preliminary data.</text>
</comment>
<evidence type="ECO:0000313" key="3">
    <source>
        <dbReference type="EMBL" id="KAJ9149519.1"/>
    </source>
</evidence>
<dbReference type="Gene3D" id="3.40.50.720">
    <property type="entry name" value="NAD(P)-binding Rossmann-like Domain"/>
    <property type="match status" value="1"/>
</dbReference>
<dbReference type="InterPro" id="IPR036291">
    <property type="entry name" value="NAD(P)-bd_dom_sf"/>
</dbReference>
<dbReference type="Proteomes" id="UP001174691">
    <property type="component" value="Unassembled WGS sequence"/>
</dbReference>
<dbReference type="Gene3D" id="3.90.180.10">
    <property type="entry name" value="Medium-chain alcohol dehydrogenases, catalytic domain"/>
    <property type="match status" value="1"/>
</dbReference>
<dbReference type="PANTHER" id="PTHR43677:SF4">
    <property type="entry name" value="QUINONE OXIDOREDUCTASE-LIKE PROTEIN 2"/>
    <property type="match status" value="1"/>
</dbReference>
<dbReference type="AlphaFoldDB" id="A0AA38VKR3"/>
<evidence type="ECO:0000313" key="4">
    <source>
        <dbReference type="Proteomes" id="UP001174691"/>
    </source>
</evidence>
<dbReference type="InterPro" id="IPR013149">
    <property type="entry name" value="ADH-like_C"/>
</dbReference>
<organism evidence="3 4">
    <name type="scientific">Coniochaeta hoffmannii</name>
    <dbReference type="NCBI Taxonomy" id="91930"/>
    <lineage>
        <taxon>Eukaryota</taxon>
        <taxon>Fungi</taxon>
        <taxon>Dikarya</taxon>
        <taxon>Ascomycota</taxon>
        <taxon>Pezizomycotina</taxon>
        <taxon>Sordariomycetes</taxon>
        <taxon>Sordariomycetidae</taxon>
        <taxon>Coniochaetales</taxon>
        <taxon>Coniochaetaceae</taxon>
        <taxon>Coniochaeta</taxon>
    </lineage>
</organism>
<dbReference type="Pfam" id="PF08240">
    <property type="entry name" value="ADH_N"/>
    <property type="match status" value="1"/>
</dbReference>
<dbReference type="GO" id="GO:0016491">
    <property type="term" value="F:oxidoreductase activity"/>
    <property type="evidence" value="ECO:0007669"/>
    <property type="project" value="TreeGrafter"/>
</dbReference>
<evidence type="ECO:0000259" key="1">
    <source>
        <dbReference type="Pfam" id="PF00107"/>
    </source>
</evidence>
<accession>A0AA38VKR3</accession>
<dbReference type="InterPro" id="IPR051397">
    <property type="entry name" value="Zn-ADH-like_protein"/>
</dbReference>
<keyword evidence="4" id="KW-1185">Reference proteome</keyword>
<dbReference type="SUPFAM" id="SSF50129">
    <property type="entry name" value="GroES-like"/>
    <property type="match status" value="1"/>
</dbReference>
<dbReference type="GO" id="GO:0005739">
    <property type="term" value="C:mitochondrion"/>
    <property type="evidence" value="ECO:0007669"/>
    <property type="project" value="TreeGrafter"/>
</dbReference>
<name>A0AA38VKR3_9PEZI</name>
<gene>
    <name evidence="3" type="ORF">NKR19_g5722</name>
</gene>
<dbReference type="PANTHER" id="PTHR43677">
    <property type="entry name" value="SHORT-CHAIN DEHYDROGENASE/REDUCTASE"/>
    <property type="match status" value="1"/>
</dbReference>